<dbReference type="AlphaFoldDB" id="R9P162"/>
<dbReference type="GO" id="GO:0005739">
    <property type="term" value="C:mitochondrion"/>
    <property type="evidence" value="ECO:0007669"/>
    <property type="project" value="TreeGrafter"/>
</dbReference>
<reference evidence="4" key="1">
    <citation type="journal article" date="2013" name="Genome Announc.">
        <title>Draft genome sequence of the basidiomycetous yeast-like fungus Pseudozyma hubeiensis SY62, which produces an abundant amount of the biosurfactant mannosylerythritol lipids.</title>
        <authorList>
            <person name="Konishi M."/>
            <person name="Hatada Y."/>
            <person name="Horiuchi J."/>
        </authorList>
    </citation>
    <scope>NUCLEOTIDE SEQUENCE [LARGE SCALE GENOMIC DNA]</scope>
    <source>
        <strain evidence="4">SY62</strain>
    </source>
</reference>
<evidence type="ECO:0000313" key="3">
    <source>
        <dbReference type="EMBL" id="GAC94879.1"/>
    </source>
</evidence>
<evidence type="ECO:0000256" key="1">
    <source>
        <dbReference type="ARBA" id="ARBA00009797"/>
    </source>
</evidence>
<dbReference type="HOGENOM" id="CLU_013225_2_0_1"/>
<dbReference type="Pfam" id="PF09810">
    <property type="entry name" value="Exo5"/>
    <property type="match status" value="2"/>
</dbReference>
<sequence>MTSSVPSVGTSRITRTRKSPPASLPDHFSRKGYLSVSDLVGPSWCEYNYQYGILSLSHLPPSLRPSTITTESGATLAAAPQLVAQKETTLNAGKAIHTVLEREVAPVQVVVETESREDAWALRLMNLWCDVVALTRLKAGKGSGKGKESCVREIPVYGWIQGVMVMGVIDEITKRTIEAGSSNREKGKTWSSQEEWKKEQLRKSSTSSPKKSKQANGSTTKPLTAFFGSSQPSQPDPPPQPQEHGWGYFLSDTKTRISSWLPAEEDQFSARMQCMTYKRLFDGLLLGALLSSPSSTLDSKTLSFDPNTTPMDWTETFASLDLDPDQPLSDVFLRDAMPVCESWGVELDGWVRRRGADVCTLDHVRLLLEEGLRMLVEDAGRGKVGKGEAMVIQDRLALTYRRQASRGKRGKRKKGSGTRRSARIAAESTTDTSTAKQTTLDEQLAIAKDDSTEDRAVELPTEEEQISVDDSQPLQNHDNPPGPTTDTEKKSLDALDGRNDAQHAIQETFSSPPLSLTPSRNRTHRPSPTPSPPASPTPPSSPSIIGIVSFAHTPSTLDAYLRRMISMWKGERSLIGVRADQTRRCWTCEWLDGCEWRNEQAQRAAGNRKEKSEQAEAKVSVAVEKDPEDAEGEEFWENVDYDSIEVRDATGKLVDW</sequence>
<evidence type="ECO:0000313" key="4">
    <source>
        <dbReference type="Proteomes" id="UP000014071"/>
    </source>
</evidence>
<feature type="region of interest" description="Disordered" evidence="2">
    <location>
        <begin position="1"/>
        <end position="24"/>
    </location>
</feature>
<dbReference type="RefSeq" id="XP_012188466.1">
    <property type="nucleotide sequence ID" value="XM_012333076.1"/>
</dbReference>
<dbReference type="eggNOG" id="KOG4760">
    <property type="taxonomic scope" value="Eukaryota"/>
</dbReference>
<protein>
    <recommendedName>
        <fullName evidence="5">Exonuclease V</fullName>
    </recommendedName>
</protein>
<evidence type="ECO:0000256" key="2">
    <source>
        <dbReference type="SAM" id="MobiDB-lite"/>
    </source>
</evidence>
<proteinExistence type="inferred from homology"/>
<name>R9P162_PSEHS</name>
<dbReference type="GO" id="GO:0005634">
    <property type="term" value="C:nucleus"/>
    <property type="evidence" value="ECO:0007669"/>
    <property type="project" value="TreeGrafter"/>
</dbReference>
<feature type="compositionally biased region" description="Low complexity" evidence="2">
    <location>
        <begin position="510"/>
        <end position="520"/>
    </location>
</feature>
<dbReference type="GeneID" id="24107745"/>
<feature type="region of interest" description="Disordered" evidence="2">
    <location>
        <begin position="506"/>
        <end position="545"/>
    </location>
</feature>
<gene>
    <name evidence="3" type="ORF">PHSY_002452</name>
</gene>
<feature type="region of interest" description="Disordered" evidence="2">
    <location>
        <begin position="180"/>
        <end position="247"/>
    </location>
</feature>
<dbReference type="GO" id="GO:0036297">
    <property type="term" value="P:interstrand cross-link repair"/>
    <property type="evidence" value="ECO:0007669"/>
    <property type="project" value="TreeGrafter"/>
</dbReference>
<dbReference type="PANTHER" id="PTHR14464:SF4">
    <property type="entry name" value="EXONUCLEASE V"/>
    <property type="match status" value="1"/>
</dbReference>
<dbReference type="PANTHER" id="PTHR14464">
    <property type="entry name" value="EXONUCLEASE V"/>
    <property type="match status" value="1"/>
</dbReference>
<feature type="compositionally biased region" description="Pro residues" evidence="2">
    <location>
        <begin position="527"/>
        <end position="541"/>
    </location>
</feature>
<evidence type="ECO:0008006" key="5">
    <source>
        <dbReference type="Google" id="ProtNLM"/>
    </source>
</evidence>
<dbReference type="GO" id="GO:0045145">
    <property type="term" value="F:single-stranded DNA 5'-3' DNA exonuclease activity"/>
    <property type="evidence" value="ECO:0007669"/>
    <property type="project" value="InterPro"/>
</dbReference>
<dbReference type="Proteomes" id="UP000014071">
    <property type="component" value="Unassembled WGS sequence"/>
</dbReference>
<feature type="compositionally biased region" description="Basic and acidic residues" evidence="2">
    <location>
        <begin position="447"/>
        <end position="457"/>
    </location>
</feature>
<dbReference type="EMBL" id="DF238786">
    <property type="protein sequence ID" value="GAC94879.1"/>
    <property type="molecule type" value="Genomic_DNA"/>
</dbReference>
<keyword evidence="4" id="KW-1185">Reference proteome</keyword>
<feature type="region of interest" description="Disordered" evidence="2">
    <location>
        <begin position="402"/>
        <end position="491"/>
    </location>
</feature>
<feature type="compositionally biased region" description="Basic and acidic residues" evidence="2">
    <location>
        <begin position="180"/>
        <end position="202"/>
    </location>
</feature>
<dbReference type="InterPro" id="IPR019190">
    <property type="entry name" value="EXOV"/>
</dbReference>
<accession>R9P162</accession>
<feature type="compositionally biased region" description="Polar residues" evidence="2">
    <location>
        <begin position="1"/>
        <end position="13"/>
    </location>
</feature>
<organism evidence="3 4">
    <name type="scientific">Pseudozyma hubeiensis (strain SY62)</name>
    <name type="common">Yeast</name>
    <dbReference type="NCBI Taxonomy" id="1305764"/>
    <lineage>
        <taxon>Eukaryota</taxon>
        <taxon>Fungi</taxon>
        <taxon>Dikarya</taxon>
        <taxon>Basidiomycota</taxon>
        <taxon>Ustilaginomycotina</taxon>
        <taxon>Ustilaginomycetes</taxon>
        <taxon>Ustilaginales</taxon>
        <taxon>Ustilaginaceae</taxon>
        <taxon>Pseudozyma</taxon>
    </lineage>
</organism>
<feature type="compositionally biased region" description="Basic and acidic residues" evidence="2">
    <location>
        <begin position="607"/>
        <end position="616"/>
    </location>
</feature>
<feature type="region of interest" description="Disordered" evidence="2">
    <location>
        <begin position="605"/>
        <end position="633"/>
    </location>
</feature>
<feature type="compositionally biased region" description="Low complexity" evidence="2">
    <location>
        <begin position="429"/>
        <end position="438"/>
    </location>
</feature>
<dbReference type="OrthoDB" id="354769at2759"/>
<feature type="compositionally biased region" description="Basic residues" evidence="2">
    <location>
        <begin position="403"/>
        <end position="422"/>
    </location>
</feature>
<comment type="similarity">
    <text evidence="1">Belongs to the EXO5 family.</text>
</comment>
<feature type="compositionally biased region" description="Polar residues" evidence="2">
    <location>
        <begin position="468"/>
        <end position="478"/>
    </location>
</feature>